<comment type="caution">
    <text evidence="3">The sequence shown here is derived from an EMBL/GenBank/DDBJ whole genome shotgun (WGS) entry which is preliminary data.</text>
</comment>
<keyword evidence="1" id="KW-0812">Transmembrane</keyword>
<name>A0A7C3UQH1_UNCW3</name>
<keyword evidence="3" id="KW-0808">Transferase</keyword>
<feature type="domain" description="Glycosyltransferase 2-like" evidence="2">
    <location>
        <begin position="7"/>
        <end position="147"/>
    </location>
</feature>
<dbReference type="InterPro" id="IPR029044">
    <property type="entry name" value="Nucleotide-diphossugar_trans"/>
</dbReference>
<organism evidence="3">
    <name type="scientific">candidate division WOR-3 bacterium</name>
    <dbReference type="NCBI Taxonomy" id="2052148"/>
    <lineage>
        <taxon>Bacteria</taxon>
        <taxon>Bacteria division WOR-3</taxon>
    </lineage>
</organism>
<gene>
    <name evidence="3" type="ORF">ENX07_07150</name>
</gene>
<dbReference type="Pfam" id="PF00535">
    <property type="entry name" value="Glycos_transf_2"/>
    <property type="match status" value="1"/>
</dbReference>
<dbReference type="CDD" id="cd04186">
    <property type="entry name" value="GT_2_like_c"/>
    <property type="match status" value="1"/>
</dbReference>
<protein>
    <submittedName>
        <fullName evidence="3">Glycosyltransferase family 2 protein</fullName>
    </submittedName>
</protein>
<reference evidence="3" key="1">
    <citation type="journal article" date="2020" name="mSystems">
        <title>Genome- and Community-Level Interaction Insights into Carbon Utilization and Element Cycling Functions of Hydrothermarchaeota in Hydrothermal Sediment.</title>
        <authorList>
            <person name="Zhou Z."/>
            <person name="Liu Y."/>
            <person name="Xu W."/>
            <person name="Pan J."/>
            <person name="Luo Z.H."/>
            <person name="Li M."/>
        </authorList>
    </citation>
    <scope>NUCLEOTIDE SEQUENCE [LARGE SCALE GENOMIC DNA]</scope>
    <source>
        <strain evidence="3">SpSt-906</strain>
    </source>
</reference>
<dbReference type="AlphaFoldDB" id="A0A7C3UQH1"/>
<feature type="transmembrane region" description="Helical" evidence="1">
    <location>
        <begin position="258"/>
        <end position="277"/>
    </location>
</feature>
<dbReference type="PANTHER" id="PTHR43179:SF7">
    <property type="entry name" value="RHAMNOSYLTRANSFERASE WBBL"/>
    <property type="match status" value="1"/>
</dbReference>
<keyword evidence="1" id="KW-1133">Transmembrane helix</keyword>
<sequence>MKELSLSIVIVTYQSEKEIGECLATIPRKEEYEVLVIDNGSFDQTPEIVRVKYPWVRLIRNRTNLGYARANNQGIKMSRGEYILLLNPDTRLEKDFCETVIRFMEGNPQVSVLAPKMLNPDGTVQDSIREFPDYSILLWEITGLARLFPKSPIFGRWRMKWFDYSKIQEVPQPMTSALLFRRKVFEEVGLFDESFPIYYNDVDLLKRIKGKGLKVFYFPSAVVIHKRGATTRLFWKRMIFEQHKSMYHYFAKYKKGRIFYPLFLFAAILRLLAFYLVKERGIA</sequence>
<dbReference type="PANTHER" id="PTHR43179">
    <property type="entry name" value="RHAMNOSYLTRANSFERASE WBBL"/>
    <property type="match status" value="1"/>
</dbReference>
<evidence type="ECO:0000256" key="1">
    <source>
        <dbReference type="SAM" id="Phobius"/>
    </source>
</evidence>
<dbReference type="InterPro" id="IPR001173">
    <property type="entry name" value="Glyco_trans_2-like"/>
</dbReference>
<dbReference type="SUPFAM" id="SSF53448">
    <property type="entry name" value="Nucleotide-diphospho-sugar transferases"/>
    <property type="match status" value="1"/>
</dbReference>
<dbReference type="Gene3D" id="3.90.550.10">
    <property type="entry name" value="Spore Coat Polysaccharide Biosynthesis Protein SpsA, Chain A"/>
    <property type="match status" value="1"/>
</dbReference>
<evidence type="ECO:0000259" key="2">
    <source>
        <dbReference type="Pfam" id="PF00535"/>
    </source>
</evidence>
<dbReference type="GO" id="GO:0016740">
    <property type="term" value="F:transferase activity"/>
    <property type="evidence" value="ECO:0007669"/>
    <property type="project" value="UniProtKB-KW"/>
</dbReference>
<accession>A0A7C3UQH1</accession>
<keyword evidence="1" id="KW-0472">Membrane</keyword>
<dbReference type="EMBL" id="DTMQ01000042">
    <property type="protein sequence ID" value="HGE99824.1"/>
    <property type="molecule type" value="Genomic_DNA"/>
</dbReference>
<evidence type="ECO:0000313" key="3">
    <source>
        <dbReference type="EMBL" id="HGE99824.1"/>
    </source>
</evidence>
<proteinExistence type="predicted"/>